<feature type="transmembrane region" description="Helical" evidence="1">
    <location>
        <begin position="147"/>
        <end position="165"/>
    </location>
</feature>
<organism evidence="2 3">
    <name type="scientific">Bacteroides clarus</name>
    <dbReference type="NCBI Taxonomy" id="626929"/>
    <lineage>
        <taxon>Bacteria</taxon>
        <taxon>Pseudomonadati</taxon>
        <taxon>Bacteroidota</taxon>
        <taxon>Bacteroidia</taxon>
        <taxon>Bacteroidales</taxon>
        <taxon>Bacteroidaceae</taxon>
        <taxon>Bacteroides</taxon>
    </lineage>
</organism>
<name>A0A1Y4JQM0_9BACE</name>
<feature type="transmembrane region" description="Helical" evidence="1">
    <location>
        <begin position="434"/>
        <end position="453"/>
    </location>
</feature>
<keyword evidence="1" id="KW-0472">Membrane</keyword>
<feature type="transmembrane region" description="Helical" evidence="1">
    <location>
        <begin position="265"/>
        <end position="284"/>
    </location>
</feature>
<accession>A0A1Y4JQM0</accession>
<keyword evidence="1" id="KW-0812">Transmembrane</keyword>
<feature type="transmembrane region" description="Helical" evidence="1">
    <location>
        <begin position="12"/>
        <end position="30"/>
    </location>
</feature>
<feature type="transmembrane region" description="Helical" evidence="1">
    <location>
        <begin position="65"/>
        <end position="93"/>
    </location>
</feature>
<feature type="transmembrane region" description="Helical" evidence="1">
    <location>
        <begin position="411"/>
        <end position="428"/>
    </location>
</feature>
<evidence type="ECO:0008006" key="4">
    <source>
        <dbReference type="Google" id="ProtNLM"/>
    </source>
</evidence>
<evidence type="ECO:0000256" key="1">
    <source>
        <dbReference type="SAM" id="Phobius"/>
    </source>
</evidence>
<dbReference type="EMBL" id="NFKE01000004">
    <property type="protein sequence ID" value="OUP34788.1"/>
    <property type="molecule type" value="Genomic_DNA"/>
</dbReference>
<proteinExistence type="predicted"/>
<dbReference type="Proteomes" id="UP000196587">
    <property type="component" value="Unassembled WGS sequence"/>
</dbReference>
<feature type="transmembrane region" description="Helical" evidence="1">
    <location>
        <begin position="36"/>
        <end position="53"/>
    </location>
</feature>
<comment type="caution">
    <text evidence="2">The sequence shown here is derived from an EMBL/GenBank/DDBJ whole genome shotgun (WGS) entry which is preliminary data.</text>
</comment>
<dbReference type="RefSeq" id="WP_087412441.1">
    <property type="nucleotide sequence ID" value="NZ_CALIXP010000024.1"/>
</dbReference>
<feature type="transmembrane region" description="Helical" evidence="1">
    <location>
        <begin position="296"/>
        <end position="316"/>
    </location>
</feature>
<feature type="transmembrane region" description="Helical" evidence="1">
    <location>
        <begin position="185"/>
        <end position="208"/>
    </location>
</feature>
<sequence>MLKLCVSRNVFIQLVIILIYLFQSILLFFFDVTGSYITLLQYELLAIYIWSIYSAVKESGFLNVYVIFLSTLGLFLYSRIFLDILGLFEWYWATKWSDFYFPLVIRYRILSFLIYTLLFTHLGALLGKRYLVYKQIEFSYSPFLDKWSTILFLLAVPGTFTKYLIELKLILSRGYLAVYDGTLNNIVYPLWTVGAGTLMESAYCLFLASRPTKKKFFIISIVFFMLKMVDVLKGGRSRLFLPVIFLAWYYYSFLKNNSSISLKKILLFGFGGIFIAQVLVQFRMGDDIIIDNMGDLIILFFAQQGVSLLVLGYMVYYEPLFVNQGAPYILYPLIFWDSFHGQTVDYVQNTISLGHKLTYFLSPEAYLNGEGVGSSYIGEFWDLGWIGAIILSFLLGYGIRYFEKIVRKSRVIMYLAFILVPTIVYMPRASFFPSLKQILISLIFYYVITTIWVRRTNYIVSNCENR</sequence>
<dbReference type="InterPro" id="IPR029468">
    <property type="entry name" value="O-ag_pol_Wzy"/>
</dbReference>
<dbReference type="NCBIfam" id="TIGR04370">
    <property type="entry name" value="glyco_rpt_poly"/>
    <property type="match status" value="1"/>
</dbReference>
<dbReference type="AlphaFoldDB" id="A0A1Y4JQM0"/>
<protein>
    <recommendedName>
        <fullName evidence="4">O-antigen polysaccharide polymerase Wzy</fullName>
    </recommendedName>
</protein>
<evidence type="ECO:0000313" key="2">
    <source>
        <dbReference type="EMBL" id="OUP34788.1"/>
    </source>
</evidence>
<feature type="transmembrane region" description="Helical" evidence="1">
    <location>
        <begin position="235"/>
        <end position="253"/>
    </location>
</feature>
<dbReference type="Pfam" id="PF14296">
    <property type="entry name" value="O-ag_pol_Wzy"/>
    <property type="match status" value="1"/>
</dbReference>
<reference evidence="3" key="1">
    <citation type="submission" date="2017-04" db="EMBL/GenBank/DDBJ databases">
        <title>Function of individual gut microbiota members based on whole genome sequencing of pure cultures obtained from chicken caecum.</title>
        <authorList>
            <person name="Medvecky M."/>
            <person name="Cejkova D."/>
            <person name="Polansky O."/>
            <person name="Karasova D."/>
            <person name="Kubasova T."/>
            <person name="Cizek A."/>
            <person name="Rychlik I."/>
        </authorList>
    </citation>
    <scope>NUCLEOTIDE SEQUENCE [LARGE SCALE GENOMIC DNA]</scope>
    <source>
        <strain evidence="3">An189</strain>
    </source>
</reference>
<evidence type="ECO:0000313" key="3">
    <source>
        <dbReference type="Proteomes" id="UP000196587"/>
    </source>
</evidence>
<gene>
    <name evidence="2" type="ORF">B5F24_06305</name>
</gene>
<feature type="transmembrane region" description="Helical" evidence="1">
    <location>
        <begin position="105"/>
        <end position="126"/>
    </location>
</feature>
<feature type="transmembrane region" description="Helical" evidence="1">
    <location>
        <begin position="380"/>
        <end position="399"/>
    </location>
</feature>
<keyword evidence="1" id="KW-1133">Transmembrane helix</keyword>